<keyword evidence="2" id="KW-0732">Signal</keyword>
<dbReference type="Proteomes" id="UP001162060">
    <property type="component" value="Unassembled WGS sequence"/>
</dbReference>
<feature type="chain" id="PRO_5043505802" description="RxLR effector candidate protein" evidence="2">
    <location>
        <begin position="18"/>
        <end position="426"/>
    </location>
</feature>
<sequence>MRLASSILLISTAVVTCSVISAIALRSEAENGGEKPVKRFPKTSDTTDNEDRMISMPNLAATRAGEFLAPKGEVMLGYTGPDYRPALVKSLKQFEDGADVRVSEILAYQHPKISGADVQASEIHANQDPKISGRPVMEEGGAARNGASIEPTGQELDTRKKLEVRKLTVRVSGWIEDGKYSPDEVLQLLKREYLGPSFFTDSILGTLNLFIELLNKKNEKTEGFIKDTLLKVLLRDFGGYSLARVLSVAKTKAGDGKLAKSLQTELLQQLVGKKYSVDDVFKGMWTIDKSVGVRLLAYTVVDTMKTFIGLFNKKHPDSSVNTFEYLMSMLKGDHILGLLLRKAKEENHDVLNLEMELHHMWADDDNIAPRDLAPYIEEMLGEGKQATRNTLDMDVSSIVQKMEKDYNKFYMKKFPDDVKNHMTFAQ</sequence>
<evidence type="ECO:0000313" key="3">
    <source>
        <dbReference type="EMBL" id="CAK7930475.1"/>
    </source>
</evidence>
<dbReference type="EMBL" id="CAKLBY020000167">
    <property type="protein sequence ID" value="CAK7930475.1"/>
    <property type="molecule type" value="Genomic_DNA"/>
</dbReference>
<protein>
    <recommendedName>
        <fullName evidence="5">RxLR effector candidate protein</fullName>
    </recommendedName>
</protein>
<dbReference type="AlphaFoldDB" id="A0AAV1U755"/>
<organism evidence="3 4">
    <name type="scientific">Peronospora matthiolae</name>
    <dbReference type="NCBI Taxonomy" id="2874970"/>
    <lineage>
        <taxon>Eukaryota</taxon>
        <taxon>Sar</taxon>
        <taxon>Stramenopiles</taxon>
        <taxon>Oomycota</taxon>
        <taxon>Peronosporomycetes</taxon>
        <taxon>Peronosporales</taxon>
        <taxon>Peronosporaceae</taxon>
        <taxon>Peronospora</taxon>
    </lineage>
</organism>
<feature type="region of interest" description="Disordered" evidence="1">
    <location>
        <begin position="129"/>
        <end position="155"/>
    </location>
</feature>
<evidence type="ECO:0000256" key="1">
    <source>
        <dbReference type="SAM" id="MobiDB-lite"/>
    </source>
</evidence>
<feature type="signal peptide" evidence="2">
    <location>
        <begin position="1"/>
        <end position="17"/>
    </location>
</feature>
<comment type="caution">
    <text evidence="3">The sequence shown here is derived from an EMBL/GenBank/DDBJ whole genome shotgun (WGS) entry which is preliminary data.</text>
</comment>
<evidence type="ECO:0008006" key="5">
    <source>
        <dbReference type="Google" id="ProtNLM"/>
    </source>
</evidence>
<accession>A0AAV1U755</accession>
<evidence type="ECO:0000313" key="4">
    <source>
        <dbReference type="Proteomes" id="UP001162060"/>
    </source>
</evidence>
<name>A0AAV1U755_9STRA</name>
<evidence type="ECO:0000256" key="2">
    <source>
        <dbReference type="SAM" id="SignalP"/>
    </source>
</evidence>
<proteinExistence type="predicted"/>
<feature type="region of interest" description="Disordered" evidence="1">
    <location>
        <begin position="31"/>
        <end position="51"/>
    </location>
</feature>
<gene>
    <name evidence="3" type="ORF">PM001_LOCUS15625</name>
</gene>
<reference evidence="3" key="1">
    <citation type="submission" date="2024-01" db="EMBL/GenBank/DDBJ databases">
        <authorList>
            <person name="Webb A."/>
        </authorList>
    </citation>
    <scope>NUCLEOTIDE SEQUENCE</scope>
    <source>
        <strain evidence="3">Pm1</strain>
    </source>
</reference>